<dbReference type="InterPro" id="IPR036291">
    <property type="entry name" value="NAD(P)-bd_dom_sf"/>
</dbReference>
<keyword evidence="6" id="KW-1278">Translocase</keyword>
<evidence type="ECO:0000256" key="1">
    <source>
        <dbReference type="ARBA" id="ARBA00003943"/>
    </source>
</evidence>
<reference evidence="11 12" key="1">
    <citation type="submission" date="2020-02" db="EMBL/GenBank/DDBJ databases">
        <authorList>
            <person name="Zhang X.-Y."/>
        </authorList>
    </citation>
    <scope>NUCLEOTIDE SEQUENCE [LARGE SCALE GENOMIC DNA]</scope>
    <source>
        <strain evidence="11 12">C33</strain>
    </source>
</reference>
<gene>
    <name evidence="11" type="ORF">G3I74_12545</name>
</gene>
<keyword evidence="7" id="KW-0520">NAD</keyword>
<dbReference type="EMBL" id="JAAGSC010000043">
    <property type="protein sequence ID" value="NDY96561.1"/>
    <property type="molecule type" value="Genomic_DNA"/>
</dbReference>
<evidence type="ECO:0000256" key="4">
    <source>
        <dbReference type="ARBA" id="ARBA00022741"/>
    </source>
</evidence>
<organism evidence="11 12">
    <name type="scientific">Wenzhouxiangella limi</name>
    <dbReference type="NCBI Taxonomy" id="2707351"/>
    <lineage>
        <taxon>Bacteria</taxon>
        <taxon>Pseudomonadati</taxon>
        <taxon>Pseudomonadota</taxon>
        <taxon>Gammaproteobacteria</taxon>
        <taxon>Chromatiales</taxon>
        <taxon>Wenzhouxiangellaceae</taxon>
        <taxon>Wenzhouxiangella</taxon>
    </lineage>
</organism>
<dbReference type="PROSITE" id="PS00837">
    <property type="entry name" value="ALADH_PNT_2"/>
    <property type="match status" value="1"/>
</dbReference>
<evidence type="ECO:0000256" key="8">
    <source>
        <dbReference type="ARBA" id="ARBA00048202"/>
    </source>
</evidence>
<dbReference type="AlphaFoldDB" id="A0A845V8S5"/>
<dbReference type="SMART" id="SM01002">
    <property type="entry name" value="AlaDh_PNT_C"/>
    <property type="match status" value="1"/>
</dbReference>
<proteinExistence type="inferred from homology"/>
<dbReference type="PANTHER" id="PTHR10160">
    <property type="entry name" value="NAD(P) TRANSHYDROGENASE"/>
    <property type="match status" value="1"/>
</dbReference>
<dbReference type="InterPro" id="IPR007698">
    <property type="entry name" value="AlaDH/PNT_NAD(H)-bd"/>
</dbReference>
<dbReference type="SUPFAM" id="SSF51735">
    <property type="entry name" value="NAD(P)-binding Rossmann-fold domains"/>
    <property type="match status" value="1"/>
</dbReference>
<protein>
    <recommendedName>
        <fullName evidence="3">proton-translocating NAD(P)(+) transhydrogenase</fullName>
        <ecNumber evidence="3">7.1.1.1</ecNumber>
    </recommendedName>
</protein>
<dbReference type="GO" id="GO:0008750">
    <property type="term" value="F:proton-translocating NAD(P)+ transhydrogenase activity"/>
    <property type="evidence" value="ECO:0007669"/>
    <property type="project" value="UniProtKB-EC"/>
</dbReference>
<accession>A0A845V8S5</accession>
<dbReference type="GO" id="GO:0050661">
    <property type="term" value="F:NADP binding"/>
    <property type="evidence" value="ECO:0007669"/>
    <property type="project" value="TreeGrafter"/>
</dbReference>
<dbReference type="GO" id="GO:0005886">
    <property type="term" value="C:plasma membrane"/>
    <property type="evidence" value="ECO:0007669"/>
    <property type="project" value="TreeGrafter"/>
</dbReference>
<evidence type="ECO:0000259" key="10">
    <source>
        <dbReference type="SMART" id="SM01003"/>
    </source>
</evidence>
<dbReference type="GO" id="GO:0006740">
    <property type="term" value="P:NADPH regeneration"/>
    <property type="evidence" value="ECO:0007669"/>
    <property type="project" value="TreeGrafter"/>
</dbReference>
<evidence type="ECO:0000313" key="11">
    <source>
        <dbReference type="EMBL" id="NDY96561.1"/>
    </source>
</evidence>
<dbReference type="PANTHER" id="PTHR10160:SF19">
    <property type="entry name" value="PROTON-TRANSLOCATING NAD(P)(+) TRANSHYDROGENASE"/>
    <property type="match status" value="1"/>
</dbReference>
<comment type="similarity">
    <text evidence="2">Belongs to the AlaDH/PNT family.</text>
</comment>
<dbReference type="Proteomes" id="UP000484885">
    <property type="component" value="Unassembled WGS sequence"/>
</dbReference>
<keyword evidence="4" id="KW-0547">Nucleotide-binding</keyword>
<evidence type="ECO:0000256" key="5">
    <source>
        <dbReference type="ARBA" id="ARBA00022857"/>
    </source>
</evidence>
<evidence type="ECO:0000256" key="6">
    <source>
        <dbReference type="ARBA" id="ARBA00022967"/>
    </source>
</evidence>
<evidence type="ECO:0000313" key="12">
    <source>
        <dbReference type="Proteomes" id="UP000484885"/>
    </source>
</evidence>
<evidence type="ECO:0000256" key="3">
    <source>
        <dbReference type="ARBA" id="ARBA00012943"/>
    </source>
</evidence>
<dbReference type="GO" id="GO:0016491">
    <property type="term" value="F:oxidoreductase activity"/>
    <property type="evidence" value="ECO:0007669"/>
    <property type="project" value="InterPro"/>
</dbReference>
<name>A0A845V8S5_9GAMM</name>
<evidence type="ECO:0000256" key="2">
    <source>
        <dbReference type="ARBA" id="ARBA00005689"/>
    </source>
</evidence>
<dbReference type="EC" id="7.1.1.1" evidence="3"/>
<dbReference type="Pfam" id="PF01262">
    <property type="entry name" value="AlaDh_PNT_C"/>
    <property type="match status" value="1"/>
</dbReference>
<dbReference type="InterPro" id="IPR007886">
    <property type="entry name" value="AlaDH/PNT_N"/>
</dbReference>
<dbReference type="CDD" id="cd05304">
    <property type="entry name" value="Rubrum_tdh"/>
    <property type="match status" value="1"/>
</dbReference>
<comment type="function">
    <text evidence="1">The transhydrogenation between NADH and NADP is coupled to respiration and ATP hydrolysis and functions as a proton pump across the membrane.</text>
</comment>
<comment type="catalytic activity">
    <reaction evidence="8">
        <text>NAD(+) + NADPH + H(+)(in) = NADH + NADP(+) + H(+)(out)</text>
        <dbReference type="Rhea" id="RHEA:47992"/>
        <dbReference type="ChEBI" id="CHEBI:15378"/>
        <dbReference type="ChEBI" id="CHEBI:57540"/>
        <dbReference type="ChEBI" id="CHEBI:57783"/>
        <dbReference type="ChEBI" id="CHEBI:57945"/>
        <dbReference type="ChEBI" id="CHEBI:58349"/>
        <dbReference type="EC" id="7.1.1.1"/>
    </reaction>
</comment>
<dbReference type="Pfam" id="PF05222">
    <property type="entry name" value="AlaDh_PNT_N"/>
    <property type="match status" value="1"/>
</dbReference>
<dbReference type="InterPro" id="IPR008143">
    <property type="entry name" value="Ala_DH/PNT_CS2"/>
</dbReference>
<dbReference type="RefSeq" id="WP_164211952.1">
    <property type="nucleotide sequence ID" value="NZ_JAAGSC010000043.1"/>
</dbReference>
<evidence type="ECO:0000259" key="9">
    <source>
        <dbReference type="SMART" id="SM01002"/>
    </source>
</evidence>
<sequence>MSISIGIIKESADGERRVALDPPTVGKLTQAGHKVLLESGAGAQAGHPDEVWKDVEIVDSAAKVAAGCQVLLSVRRPPAEVLDALPEGALVIGSLSPYADFDQLEKAAKAGVSLVSMELVPRITRAQAMDVLSSQATVAGYKAVIIAADVAPRLFPMLTTAAGTLRPAKAVVIGAGVAGLQAIATARRLGAQVEAYDIRAAAREQVESLGAKMIDTGVDAETEGGYARELTDDERAQQAEALARHLARADVVISTAAIPGRPAPKIITEAMVSGMQPGSVIVDIAAETGGNCELTQAGETVDASGVLIVGPTNLPSKAPLHASEMYAKNINNLLALMIKDGELVVDAEDEVIAGCLLAHGGKVVHEKFKSSGDQ</sequence>
<dbReference type="Gene3D" id="3.40.50.720">
    <property type="entry name" value="NAD(P)-binding Rossmann-like Domain"/>
    <property type="match status" value="2"/>
</dbReference>
<keyword evidence="12" id="KW-1185">Reference proteome</keyword>
<feature type="domain" description="Alanine dehydrogenase/pyridine nucleotide transhydrogenase N-terminal" evidence="10">
    <location>
        <begin position="6"/>
        <end position="139"/>
    </location>
</feature>
<evidence type="ECO:0000256" key="7">
    <source>
        <dbReference type="ARBA" id="ARBA00023027"/>
    </source>
</evidence>
<dbReference type="SUPFAM" id="SSF52283">
    <property type="entry name" value="Formate/glycerate dehydrogenase catalytic domain-like"/>
    <property type="match status" value="1"/>
</dbReference>
<keyword evidence="5" id="KW-0521">NADP</keyword>
<feature type="domain" description="Alanine dehydrogenase/pyridine nucleotide transhydrogenase NAD(H)-binding" evidence="9">
    <location>
        <begin position="148"/>
        <end position="310"/>
    </location>
</feature>
<comment type="caution">
    <text evidence="11">The sequence shown here is derived from an EMBL/GenBank/DDBJ whole genome shotgun (WGS) entry which is preliminary data.</text>
</comment>
<dbReference type="SMART" id="SM01003">
    <property type="entry name" value="AlaDh_PNT_N"/>
    <property type="match status" value="1"/>
</dbReference>